<organism evidence="1 2">
    <name type="scientific">Aristolochia fimbriata</name>
    <name type="common">White veined hardy Dutchman's pipe vine</name>
    <dbReference type="NCBI Taxonomy" id="158543"/>
    <lineage>
        <taxon>Eukaryota</taxon>
        <taxon>Viridiplantae</taxon>
        <taxon>Streptophyta</taxon>
        <taxon>Embryophyta</taxon>
        <taxon>Tracheophyta</taxon>
        <taxon>Spermatophyta</taxon>
        <taxon>Magnoliopsida</taxon>
        <taxon>Magnoliidae</taxon>
        <taxon>Piperales</taxon>
        <taxon>Aristolochiaceae</taxon>
        <taxon>Aristolochia</taxon>
    </lineage>
</organism>
<proteinExistence type="predicted"/>
<keyword evidence="2" id="KW-1185">Reference proteome</keyword>
<protein>
    <submittedName>
        <fullName evidence="1">Uncharacterized protein</fullName>
    </submittedName>
</protein>
<comment type="caution">
    <text evidence="1">The sequence shown here is derived from an EMBL/GenBank/DDBJ whole genome shotgun (WGS) entry which is preliminary data.</text>
</comment>
<evidence type="ECO:0000313" key="2">
    <source>
        <dbReference type="Proteomes" id="UP000825729"/>
    </source>
</evidence>
<sequence>MSEAFLWHPARCPPKSYVAQSSKHSSFPIFAFFFPSIALHVVLSPKPFSPPSFCHHPLPWPSSGTALACSRGKFETIEVLAVAHQKLLTRISSQGQIFEAEVFRPQSFGRSARKLQSGTSCRGDLKFCLWAILSVSRASAALMNLTKCQIVEEVCYLRFDLIYLIPDKANEQRDRWLARVENKSILNFLMRLPRNNQRSRNIDKTRLE</sequence>
<dbReference type="Proteomes" id="UP000825729">
    <property type="component" value="Unassembled WGS sequence"/>
</dbReference>
<reference evidence="1 2" key="1">
    <citation type="submission" date="2021-07" db="EMBL/GenBank/DDBJ databases">
        <title>The Aristolochia fimbriata genome: insights into angiosperm evolution, floral development and chemical biosynthesis.</title>
        <authorList>
            <person name="Jiao Y."/>
        </authorList>
    </citation>
    <scope>NUCLEOTIDE SEQUENCE [LARGE SCALE GENOMIC DNA]</scope>
    <source>
        <strain evidence="1">IBCAS-2021</strain>
        <tissue evidence="1">Leaf</tissue>
    </source>
</reference>
<name>A0AAV7E9W2_ARIFI</name>
<evidence type="ECO:0000313" key="1">
    <source>
        <dbReference type="EMBL" id="KAG9445513.1"/>
    </source>
</evidence>
<dbReference type="EMBL" id="JAINDJ010000005">
    <property type="protein sequence ID" value="KAG9445513.1"/>
    <property type="molecule type" value="Genomic_DNA"/>
</dbReference>
<dbReference type="AlphaFoldDB" id="A0AAV7E9W2"/>
<gene>
    <name evidence="1" type="ORF">H6P81_011641</name>
</gene>
<accession>A0AAV7E9W2</accession>